<name>A0A9P3UMQ8_LYOSH</name>
<proteinExistence type="predicted"/>
<sequence>MQVIKYHTVDKAFGLEAVDWDTRDRSAVISSIQAAPPPPPRPTTPPCGPMDLRRSLGPAPTPGTAPTKSFPTGGANGTYWVQEPDPYNSHTADFADGRFRFKGMWAVGDTDVPPAPGNTPRRRAEVWFDKI</sequence>
<reference evidence="2" key="1">
    <citation type="submission" date="2022-07" db="EMBL/GenBank/DDBJ databases">
        <title>The genome of Lyophyllum shimeji provides insight into the initial evolution of ectomycorrhizal fungal genome.</title>
        <authorList>
            <person name="Kobayashi Y."/>
            <person name="Shibata T."/>
            <person name="Hirakawa H."/>
            <person name="Shigenobu S."/>
            <person name="Nishiyama T."/>
            <person name="Yamada A."/>
            <person name="Hasebe M."/>
            <person name="Kawaguchi M."/>
        </authorList>
    </citation>
    <scope>NUCLEOTIDE SEQUENCE</scope>
    <source>
        <strain evidence="2">AT787</strain>
    </source>
</reference>
<accession>A0A9P3UMQ8</accession>
<dbReference type="Proteomes" id="UP001063166">
    <property type="component" value="Unassembled WGS sequence"/>
</dbReference>
<evidence type="ECO:0000256" key="1">
    <source>
        <dbReference type="SAM" id="MobiDB-lite"/>
    </source>
</evidence>
<keyword evidence="3" id="KW-1185">Reference proteome</keyword>
<evidence type="ECO:0000313" key="3">
    <source>
        <dbReference type="Proteomes" id="UP001063166"/>
    </source>
</evidence>
<protein>
    <submittedName>
        <fullName evidence="2">Uncharacterized protein</fullName>
    </submittedName>
</protein>
<dbReference type="AlphaFoldDB" id="A0A9P3UMQ8"/>
<gene>
    <name evidence="2" type="ORF">LshimejAT787_0400810</name>
</gene>
<comment type="caution">
    <text evidence="2">The sequence shown here is derived from an EMBL/GenBank/DDBJ whole genome shotgun (WGS) entry which is preliminary data.</text>
</comment>
<feature type="compositionally biased region" description="Pro residues" evidence="1">
    <location>
        <begin position="35"/>
        <end position="48"/>
    </location>
</feature>
<dbReference type="OrthoDB" id="5946976at2759"/>
<evidence type="ECO:0000313" key="2">
    <source>
        <dbReference type="EMBL" id="GLB37030.1"/>
    </source>
</evidence>
<feature type="region of interest" description="Disordered" evidence="1">
    <location>
        <begin position="30"/>
        <end position="84"/>
    </location>
</feature>
<dbReference type="EMBL" id="BRPK01000004">
    <property type="protein sequence ID" value="GLB37030.1"/>
    <property type="molecule type" value="Genomic_DNA"/>
</dbReference>
<organism evidence="2 3">
    <name type="scientific">Lyophyllum shimeji</name>
    <name type="common">Hon-shimeji</name>
    <name type="synonym">Tricholoma shimeji</name>
    <dbReference type="NCBI Taxonomy" id="47721"/>
    <lineage>
        <taxon>Eukaryota</taxon>
        <taxon>Fungi</taxon>
        <taxon>Dikarya</taxon>
        <taxon>Basidiomycota</taxon>
        <taxon>Agaricomycotina</taxon>
        <taxon>Agaricomycetes</taxon>
        <taxon>Agaricomycetidae</taxon>
        <taxon>Agaricales</taxon>
        <taxon>Tricholomatineae</taxon>
        <taxon>Lyophyllaceae</taxon>
        <taxon>Lyophyllum</taxon>
    </lineage>
</organism>